<accession>A0A5M6IW67</accession>
<dbReference type="InterPro" id="IPR036890">
    <property type="entry name" value="HATPase_C_sf"/>
</dbReference>
<dbReference type="SUPFAM" id="SSF55874">
    <property type="entry name" value="ATPase domain of HSP90 chaperone/DNA topoisomerase II/histidine kinase"/>
    <property type="match status" value="1"/>
</dbReference>
<dbReference type="Proteomes" id="UP000325255">
    <property type="component" value="Unassembled WGS sequence"/>
</dbReference>
<reference evidence="1 2" key="1">
    <citation type="submission" date="2019-09" db="EMBL/GenBank/DDBJ databases">
        <title>Genome sequence of Rhodovastum atsumiense, a diverse member of the Acetobacteraceae family of non-sulfur purple photosynthetic bacteria.</title>
        <authorList>
            <person name="Meyer T."/>
            <person name="Kyndt J."/>
        </authorList>
    </citation>
    <scope>NUCLEOTIDE SEQUENCE [LARGE SCALE GENOMIC DNA]</scope>
    <source>
        <strain evidence="1 2">DSM 21279</strain>
    </source>
</reference>
<dbReference type="Gene3D" id="3.30.565.10">
    <property type="entry name" value="Histidine kinase-like ATPase, C-terminal domain"/>
    <property type="match status" value="1"/>
</dbReference>
<dbReference type="GO" id="GO:0016301">
    <property type="term" value="F:kinase activity"/>
    <property type="evidence" value="ECO:0007669"/>
    <property type="project" value="UniProtKB-KW"/>
</dbReference>
<dbReference type="RefSeq" id="WP_150040381.1">
    <property type="nucleotide sequence ID" value="NZ_OW485601.1"/>
</dbReference>
<dbReference type="EMBL" id="VWPK01000011">
    <property type="protein sequence ID" value="KAA5612566.1"/>
    <property type="molecule type" value="Genomic_DNA"/>
</dbReference>
<dbReference type="AlphaFoldDB" id="A0A5M6IW67"/>
<keyword evidence="1" id="KW-0418">Kinase</keyword>
<keyword evidence="2" id="KW-1185">Reference proteome</keyword>
<dbReference type="CDD" id="cd16936">
    <property type="entry name" value="HATPase_RsbW-like"/>
    <property type="match status" value="1"/>
</dbReference>
<evidence type="ECO:0000313" key="1">
    <source>
        <dbReference type="EMBL" id="KAA5612566.1"/>
    </source>
</evidence>
<gene>
    <name evidence="1" type="ORF">F1189_08910</name>
</gene>
<protein>
    <submittedName>
        <fullName evidence="1">Sensor histidine kinase</fullName>
    </submittedName>
</protein>
<comment type="caution">
    <text evidence="1">The sequence shown here is derived from an EMBL/GenBank/DDBJ whole genome shotgun (WGS) entry which is preliminary data.</text>
</comment>
<name>A0A5M6IW67_9PROT</name>
<evidence type="ECO:0000313" key="2">
    <source>
        <dbReference type="Proteomes" id="UP000325255"/>
    </source>
</evidence>
<sequence>MTTFSRIALSASAPLGRIDGISALRAIRSLQAVNDSFLADLRQFRHDTRNTLRRITSITTDYPELRDVDTERRILPELQMRIALATVSDALFDVSSTYSSFNARLTSLCEGVVTLLRGPSQDIRLDVTATVHCPSALRDVVLRAAHEFVGNAVRHGLHVRIAGRLEVRLLAWQGGIRLAVSDDGWGCGGAPLPGEGLSLVRRLAARERGTVALERHGNRTLATLDLPPRGRRDAAD</sequence>
<proteinExistence type="predicted"/>
<keyword evidence="1" id="KW-0808">Transferase</keyword>
<dbReference type="OrthoDB" id="7266791at2"/>
<organism evidence="1 2">
    <name type="scientific">Rhodovastum atsumiense</name>
    <dbReference type="NCBI Taxonomy" id="504468"/>
    <lineage>
        <taxon>Bacteria</taxon>
        <taxon>Pseudomonadati</taxon>
        <taxon>Pseudomonadota</taxon>
        <taxon>Alphaproteobacteria</taxon>
        <taxon>Acetobacterales</taxon>
        <taxon>Acetobacteraceae</taxon>
        <taxon>Rhodovastum</taxon>
    </lineage>
</organism>